<keyword evidence="1" id="KW-0675">Receptor</keyword>
<name>A0A7D9J643_PARCT</name>
<dbReference type="PROSITE" id="PS50158">
    <property type="entry name" value="ZF_CCHC"/>
    <property type="match status" value="1"/>
</dbReference>
<dbReference type="GO" id="GO:0003676">
    <property type="term" value="F:nucleic acid binding"/>
    <property type="evidence" value="ECO:0007669"/>
    <property type="project" value="InterPro"/>
</dbReference>
<evidence type="ECO:0000313" key="1">
    <source>
        <dbReference type="EMBL" id="CAB4022835.1"/>
    </source>
</evidence>
<dbReference type="PANTHER" id="PTHR47331:SF1">
    <property type="entry name" value="GAG-LIKE PROTEIN"/>
    <property type="match status" value="1"/>
</dbReference>
<gene>
    <name evidence="1" type="ORF">PACLA_8A001939</name>
</gene>
<dbReference type="PANTHER" id="PTHR47331">
    <property type="entry name" value="PHD-TYPE DOMAIN-CONTAINING PROTEIN"/>
    <property type="match status" value="1"/>
</dbReference>
<dbReference type="EMBL" id="CACRXK020012184">
    <property type="protein sequence ID" value="CAB4022835.1"/>
    <property type="molecule type" value="Genomic_DNA"/>
</dbReference>
<dbReference type="InterPro" id="IPR001878">
    <property type="entry name" value="Znf_CCHC"/>
</dbReference>
<dbReference type="OrthoDB" id="5967017at2759"/>
<accession>A0A7D9J643</accession>
<proteinExistence type="predicted"/>
<reference evidence="1" key="1">
    <citation type="submission" date="2020-04" db="EMBL/GenBank/DDBJ databases">
        <authorList>
            <person name="Alioto T."/>
            <person name="Alioto T."/>
            <person name="Gomez Garrido J."/>
        </authorList>
    </citation>
    <scope>NUCLEOTIDE SEQUENCE</scope>
    <source>
        <strain evidence="1">A484AB</strain>
    </source>
</reference>
<evidence type="ECO:0000313" key="2">
    <source>
        <dbReference type="Proteomes" id="UP001152795"/>
    </source>
</evidence>
<dbReference type="GO" id="GO:0008270">
    <property type="term" value="F:zinc ion binding"/>
    <property type="evidence" value="ECO:0007669"/>
    <property type="project" value="InterPro"/>
</dbReference>
<protein>
    <submittedName>
        <fullName evidence="1">TNF receptor-associated factor 3</fullName>
    </submittedName>
</protein>
<dbReference type="Proteomes" id="UP001152795">
    <property type="component" value="Unassembled WGS sequence"/>
</dbReference>
<keyword evidence="2" id="KW-1185">Reference proteome</keyword>
<organism evidence="1 2">
    <name type="scientific">Paramuricea clavata</name>
    <name type="common">Red gorgonian</name>
    <name type="synonym">Violescent sea-whip</name>
    <dbReference type="NCBI Taxonomy" id="317549"/>
    <lineage>
        <taxon>Eukaryota</taxon>
        <taxon>Metazoa</taxon>
        <taxon>Cnidaria</taxon>
        <taxon>Anthozoa</taxon>
        <taxon>Octocorallia</taxon>
        <taxon>Malacalcyonacea</taxon>
        <taxon>Plexauridae</taxon>
        <taxon>Paramuricea</taxon>
    </lineage>
</organism>
<sequence>MKELLEAMTKEIELREAHHAVITTSEGQERKSEGGKPYTKKGPYGNSFAAALLARRHQDSAKFVSRCAYCLQEHDPNNCTKVKGIIERKKLIRKYGRCFICLKKGHISKNCLSKSNCSACGERHHNSICESSVKDTHASPNLHVGSEGSVPLQTAQAEVKGPGGGVRTRVLFDSGSHRSFVTVKAAQTARIPVKRREWLKICTFGQEKA</sequence>
<dbReference type="AlphaFoldDB" id="A0A7D9J643"/>
<comment type="caution">
    <text evidence="1">The sequence shown here is derived from an EMBL/GenBank/DDBJ whole genome shotgun (WGS) entry which is preliminary data.</text>
</comment>
<dbReference type="Gene3D" id="4.10.60.10">
    <property type="entry name" value="Zinc finger, CCHC-type"/>
    <property type="match status" value="1"/>
</dbReference>